<feature type="region of interest" description="Disordered" evidence="11">
    <location>
        <begin position="84"/>
        <end position="117"/>
    </location>
</feature>
<feature type="region of interest" description="Disordered" evidence="11">
    <location>
        <begin position="791"/>
        <end position="836"/>
    </location>
</feature>
<evidence type="ECO:0000256" key="6">
    <source>
        <dbReference type="ARBA" id="ARBA00023054"/>
    </source>
</evidence>
<dbReference type="InterPro" id="IPR028364">
    <property type="entry name" value="Ribosomal_uL1/biogenesis"/>
</dbReference>
<evidence type="ECO:0000256" key="2">
    <source>
        <dbReference type="ARBA" id="ARBA00022499"/>
    </source>
</evidence>
<dbReference type="SUPFAM" id="SSF56808">
    <property type="entry name" value="Ribosomal protein L1"/>
    <property type="match status" value="1"/>
</dbReference>
<dbReference type="EMBL" id="BLKM01000389">
    <property type="protein sequence ID" value="GFG32795.1"/>
    <property type="molecule type" value="Genomic_DNA"/>
</dbReference>
<dbReference type="InterPro" id="IPR023674">
    <property type="entry name" value="Ribosomal_uL1-like"/>
</dbReference>
<evidence type="ECO:0000313" key="12">
    <source>
        <dbReference type="EMBL" id="GFG32795.1"/>
    </source>
</evidence>
<comment type="function">
    <text evidence="8">Regulates cellular senescence through inhibition of PTEN translation. Acts as a pro-apoptotic regulator in response to DNA damage.</text>
</comment>
<feature type="compositionally biased region" description="Basic and acidic residues" evidence="11">
    <location>
        <begin position="718"/>
        <end position="738"/>
    </location>
</feature>
<dbReference type="GO" id="GO:0005730">
    <property type="term" value="C:nucleolus"/>
    <property type="evidence" value="ECO:0007669"/>
    <property type="project" value="UniProtKB-SubCell"/>
</dbReference>
<dbReference type="AlphaFoldDB" id="A0A6L2PQN2"/>
<evidence type="ECO:0000256" key="7">
    <source>
        <dbReference type="ARBA" id="ARBA00023242"/>
    </source>
</evidence>
<evidence type="ECO:0000256" key="9">
    <source>
        <dbReference type="ARBA" id="ARBA00061550"/>
    </source>
</evidence>
<feature type="compositionally biased region" description="Basic residues" evidence="11">
    <location>
        <begin position="811"/>
        <end position="821"/>
    </location>
</feature>
<keyword evidence="2" id="KW-1017">Isopeptide bond</keyword>
<evidence type="ECO:0000256" key="8">
    <source>
        <dbReference type="ARBA" id="ARBA00054167"/>
    </source>
</evidence>
<gene>
    <name evidence="12" type="ORF">Cfor_06310</name>
</gene>
<feature type="region of interest" description="Disordered" evidence="11">
    <location>
        <begin position="637"/>
        <end position="767"/>
    </location>
</feature>
<keyword evidence="4" id="KW-0832">Ubl conjugation</keyword>
<protein>
    <recommendedName>
        <fullName evidence="10">Ribosomal L1 domain-containing protein 1</fullName>
    </recommendedName>
</protein>
<evidence type="ECO:0000256" key="11">
    <source>
        <dbReference type="SAM" id="MobiDB-lite"/>
    </source>
</evidence>
<feature type="compositionally biased region" description="Acidic residues" evidence="11">
    <location>
        <begin position="681"/>
        <end position="693"/>
    </location>
</feature>
<keyword evidence="3" id="KW-0597">Phosphoprotein</keyword>
<dbReference type="OrthoDB" id="10251727at2759"/>
<dbReference type="Proteomes" id="UP000502823">
    <property type="component" value="Unassembled WGS sequence"/>
</dbReference>
<keyword evidence="5" id="KW-0007">Acetylation</keyword>
<organism evidence="12 13">
    <name type="scientific">Coptotermes formosanus</name>
    <name type="common">Formosan subterranean termite</name>
    <dbReference type="NCBI Taxonomy" id="36987"/>
    <lineage>
        <taxon>Eukaryota</taxon>
        <taxon>Metazoa</taxon>
        <taxon>Ecdysozoa</taxon>
        <taxon>Arthropoda</taxon>
        <taxon>Hexapoda</taxon>
        <taxon>Insecta</taxon>
        <taxon>Pterygota</taxon>
        <taxon>Neoptera</taxon>
        <taxon>Polyneoptera</taxon>
        <taxon>Dictyoptera</taxon>
        <taxon>Blattodea</taxon>
        <taxon>Blattoidea</taxon>
        <taxon>Termitoidae</taxon>
        <taxon>Rhinotermitidae</taxon>
        <taxon>Coptotermes</taxon>
    </lineage>
</organism>
<feature type="compositionally biased region" description="Basic and acidic residues" evidence="11">
    <location>
        <begin position="107"/>
        <end position="117"/>
    </location>
</feature>
<evidence type="ECO:0000256" key="4">
    <source>
        <dbReference type="ARBA" id="ARBA00022843"/>
    </source>
</evidence>
<evidence type="ECO:0000256" key="1">
    <source>
        <dbReference type="ARBA" id="ARBA00004604"/>
    </source>
</evidence>
<evidence type="ECO:0000256" key="5">
    <source>
        <dbReference type="ARBA" id="ARBA00022990"/>
    </source>
</evidence>
<feature type="compositionally biased region" description="Basic residues" evidence="11">
    <location>
        <begin position="739"/>
        <end position="748"/>
    </location>
</feature>
<evidence type="ECO:0000313" key="13">
    <source>
        <dbReference type="Proteomes" id="UP000502823"/>
    </source>
</evidence>
<dbReference type="InParanoid" id="A0A6L2PQN2"/>
<dbReference type="Gene3D" id="3.40.50.790">
    <property type="match status" value="1"/>
</dbReference>
<evidence type="ECO:0000256" key="3">
    <source>
        <dbReference type="ARBA" id="ARBA00022553"/>
    </source>
</evidence>
<dbReference type="FunFam" id="3.40.50.790:FF:000004">
    <property type="entry name" value="Ribosomal L1 domain-containing 1-like 1"/>
    <property type="match status" value="1"/>
</dbReference>
<feature type="region of interest" description="Disordered" evidence="11">
    <location>
        <begin position="1"/>
        <end position="68"/>
    </location>
</feature>
<accession>A0A6L2PQN2</accession>
<reference evidence="13" key="1">
    <citation type="submission" date="2020-01" db="EMBL/GenBank/DDBJ databases">
        <title>Draft genome sequence of the Termite Coptotermes fromosanus.</title>
        <authorList>
            <person name="Itakura S."/>
            <person name="Yosikawa Y."/>
            <person name="Umezawa K."/>
        </authorList>
    </citation>
    <scope>NUCLEOTIDE SEQUENCE [LARGE SCALE GENOMIC DNA]</scope>
</reference>
<dbReference type="InterPro" id="IPR016095">
    <property type="entry name" value="Ribosomal_uL1_3-a/b-sand"/>
</dbReference>
<feature type="compositionally biased region" description="Acidic residues" evidence="11">
    <location>
        <begin position="643"/>
        <end position="655"/>
    </location>
</feature>
<keyword evidence="13" id="KW-1185">Reference proteome</keyword>
<dbReference type="CDD" id="cd00403">
    <property type="entry name" value="Ribosomal_L1"/>
    <property type="match status" value="1"/>
</dbReference>
<dbReference type="Pfam" id="PF00687">
    <property type="entry name" value="Ribosomal_L1"/>
    <property type="match status" value="1"/>
</dbReference>
<feature type="compositionally biased region" description="Polar residues" evidence="11">
    <location>
        <begin position="708"/>
        <end position="717"/>
    </location>
</feature>
<comment type="similarity">
    <text evidence="9">Belongs to the universal ribosomal protein uL1 family. Highly divergent.</text>
</comment>
<feature type="compositionally biased region" description="Basic residues" evidence="11">
    <location>
        <begin position="758"/>
        <end position="767"/>
    </location>
</feature>
<feature type="compositionally biased region" description="Polar residues" evidence="11">
    <location>
        <begin position="95"/>
        <end position="105"/>
    </location>
</feature>
<proteinExistence type="inferred from homology"/>
<sequence>MGSGAKLIHTKLKRQKSKSPVVEDKSTTSSSSLLSRKTPTKGKHVSSLGTEGLRGYAKASTDDSPDFALNCDFKPSEKHGKFTVDVSTKKKKRQFSGNKTGSSFTPLRREQSHKQYKERNQIQKLSNFKVEDDIINSKLKRKDKENEETMGIRKLCSSEVAGDVNWKLKGVHKHFKEAVGSKKLNNSETKSTIKLGHKRTKKRCEAVIKAQKVNNSELINIPANTSPHEASEGSHDSGIESAKKFEHKRRKKLQGTVRIQKLGNSKEEDDVPSLKHCKEAVRIKKLNNSTVESAMKLEHKPRKKSLEEIIRIQELSNLKVIVPEEMSSVIGLKSSHTLQLDKVQSSVSAMLQLRDAKTSSVSKPVSLFMDEGQPVYLVVQCIRVPKMCNQHFRFCLPHPLIDKSSDVCLFVCDLKKGKNEDHEPTIEHYKELLEKNNITGISQVMPLRQVKVEYDQYELRRRLVSQFDLFLSDGRIAGHILHLFGKEVYRKRKLPVPVNMSAKNLKKEFETALCKTLMMMNANGNKAALKVGHTKQSVVQIAENIIAVAERLSERYPGGWDNVRSLHIHLQDAPLIPVYMTLKSSSEVEVPIVRPVVPKKAKPVEGELTTFPGTCVTVLPSGEVVVKKMGLTKEDKEMGLSDSDWEEFNSDEEMDAGSGDEIPVASTDEKTKVEAQPSSEEKEEESEGTDDGDEHVAEAAEDAYLSEWSKQWNASIKENNKRKQSEKNNGEEEPEEKKRKIVQNKRKKQNETKEKTKTIRKKKQRNHIAIKVMEKSQPDSKKCKLFKKNKTESVGAVSVPNPESVQTMANKGKKMEHKKTISTKLANKSKVQKQSR</sequence>
<feature type="compositionally biased region" description="Basic residues" evidence="11">
    <location>
        <begin position="8"/>
        <end position="17"/>
    </location>
</feature>
<keyword evidence="7" id="KW-0539">Nucleus</keyword>
<comment type="subcellular location">
    <subcellularLocation>
        <location evidence="1">Nucleus</location>
        <location evidence="1">Nucleolus</location>
    </subcellularLocation>
</comment>
<comment type="caution">
    <text evidence="12">The sequence shown here is derived from an EMBL/GenBank/DDBJ whole genome shotgun (WGS) entry which is preliminary data.</text>
</comment>
<keyword evidence="6" id="KW-0175">Coiled coil</keyword>
<name>A0A6L2PQN2_COPFO</name>
<evidence type="ECO:0000256" key="10">
    <source>
        <dbReference type="ARBA" id="ARBA00070787"/>
    </source>
</evidence>